<reference evidence="4" key="1">
    <citation type="submission" date="2018-05" db="EMBL/GenBank/DDBJ databases">
        <authorList>
            <person name="Lanie J.A."/>
            <person name="Ng W.-L."/>
            <person name="Kazmierczak K.M."/>
            <person name="Andrzejewski T.M."/>
            <person name="Davidsen T.M."/>
            <person name="Wayne K.J."/>
            <person name="Tettelin H."/>
            <person name="Glass J.I."/>
            <person name="Rusch D."/>
            <person name="Podicherti R."/>
            <person name="Tsui H.-C.T."/>
            <person name="Winkler M.E."/>
        </authorList>
    </citation>
    <scope>NUCLEOTIDE SEQUENCE</scope>
</reference>
<feature type="domain" description="SbsA Ig-like" evidence="2">
    <location>
        <begin position="379"/>
        <end position="491"/>
    </location>
</feature>
<feature type="domain" description="Secretion system C-terminal sorting" evidence="3">
    <location>
        <begin position="1341"/>
        <end position="1421"/>
    </location>
</feature>
<accession>A0A381UF13</accession>
<dbReference type="Gene3D" id="2.60.40.1220">
    <property type="match status" value="2"/>
</dbReference>
<dbReference type="NCBIfam" id="TIGR04183">
    <property type="entry name" value="Por_Secre_tail"/>
    <property type="match status" value="1"/>
</dbReference>
<feature type="domain" description="SbsA Ig-like" evidence="2">
    <location>
        <begin position="151"/>
        <end position="254"/>
    </location>
</feature>
<evidence type="ECO:0008006" key="5">
    <source>
        <dbReference type="Google" id="ProtNLM"/>
    </source>
</evidence>
<feature type="domain" description="SbsA Ig-like" evidence="2">
    <location>
        <begin position="40"/>
        <end position="142"/>
    </location>
</feature>
<dbReference type="InterPro" id="IPR032812">
    <property type="entry name" value="SbsA_Ig"/>
</dbReference>
<dbReference type="InterPro" id="IPR026444">
    <property type="entry name" value="Secre_tail"/>
</dbReference>
<evidence type="ECO:0000256" key="1">
    <source>
        <dbReference type="ARBA" id="ARBA00022729"/>
    </source>
</evidence>
<dbReference type="EMBL" id="UINC01006305">
    <property type="protein sequence ID" value="SVA26739.1"/>
    <property type="molecule type" value="Genomic_DNA"/>
</dbReference>
<dbReference type="Pfam" id="PF18962">
    <property type="entry name" value="Por_Secre_tail"/>
    <property type="match status" value="1"/>
</dbReference>
<evidence type="ECO:0000259" key="2">
    <source>
        <dbReference type="Pfam" id="PF13205"/>
    </source>
</evidence>
<feature type="domain" description="SbsA Ig-like" evidence="2">
    <location>
        <begin position="267"/>
        <end position="372"/>
    </location>
</feature>
<organism evidence="4">
    <name type="scientific">marine metagenome</name>
    <dbReference type="NCBI Taxonomy" id="408172"/>
    <lineage>
        <taxon>unclassified sequences</taxon>
        <taxon>metagenomes</taxon>
        <taxon>ecological metagenomes</taxon>
    </lineage>
</organism>
<feature type="domain" description="SbsA Ig-like" evidence="2">
    <location>
        <begin position="498"/>
        <end position="607"/>
    </location>
</feature>
<gene>
    <name evidence="4" type="ORF">METZ01_LOCUS79593</name>
</gene>
<sequence>MGVETVAFYPVDGNSIYDVAGMIMGSAQTTGPLTLNDLSPPIMTFSPGKDATGVGIGSNVTITFSEPVQKIDNSALTDENVDALLTLKKLDISGADIAFNATVSSNKKVITIDPTNYFESLETVYAAIGSSVEDSLGNAIPDSFVTFVISDVDPPTVVFNPAHSDTGAAFNTNIKLTFSEPIRLKDNAPLTDSALDTIITLRDTDSTGSQLQFYATINTPKTIITIDPDEYFSNQQVIYVGIGETVEDTVGNIINPAHAIFTAQKDEPPVVIFNPAHNDINIPVESNITVTLSEPVRHLDNSQITNLSIDELLTLKDTDINGEDLSFDATISEEMVMITIDPEYHFNSQQKIYVAIAAGVEDSLNNAISAQTATFIAQDTQSPSVIFDPSDKSVNVPKDKSITISFSEPVRSISNIPFGDSNVDDVVQLKEINVNGADIPFDATINTAKTVITVDPLSEFDFQKTIYVGINNAIEDTSNNSTKTAYSIFTTIDDTLKGPSIISLNPPDNSTDVNADQNLIIKFDENIVRNTGSIIIYEYINETTNEYEKIDINNDKILVDGNRLVINPEKEYKSLTSYYVLFGAATITDVRGNVSMGILDKDTWNFTIRDLTLPLVTIYPADSLTNVPIDTNVVLTFSEPIYHLDGSTPSLSSMRSNFVFQTNDLDRSQFNVAYDLSSSNSGLTYTLNPKVPFFYAQDYMVSVKNLQDATGNLLQTTSSSFTTVYGYIQTYITTLTNPTNSKEIPIEVSFGAPVTDFTLSDIIITGGTGKSFSGGNNNYFFELVPTQEGDISIKIPEKVCYNIANVNDVNVAAELMVTYDGSAPTIKQVVDGSKDGQTDKDYQSSKTTYVGSWSVDEDIANIAQFKTALGTYPGESNIVNWRYIGMTDTIQYDMISLLEGTTYYLSIAAEDKVGNTSDIVISDGITIDAMKPTIGKVNDGTADDVDYVESKSSITANWYGFRDQTGEIESYNIAIGTFNYTTDIMEWVNTGTIDSSYSKTITLPLYKEIYFLVQAVDEAGNVSSTANSDGFIIDPYLGPPSLKTITPESGSIISMKNINEIKFEFSEPLKTYGVESRSYHTSLYDYTVDSLATELTVTINPPLVSLDTIEINVTTVTDSAGRSSSDDFLTFFLTSPLGDINSDMKINVQDMNQFVSGWKNKDFQYELGPTRGSFPHLIMDGNSVYDLDDAMIFGRFWSWSVENHGISTVTRPISALKPSISMRSNGFEIQPPSGSKTGQVFLSYDHEFMNVMIENANVTNLSEIILSSNQQDAGQAIYEAGSLSRFDLKSIRVKAEQSENNQSPIFVSYIFYGSGNEIVSEGEQEITLVQIPESFALNQNYPNPFNPLTKIQYQLPYQTDVNLSIYDILGNEVIVLVHQNQAPGTYNIIWDAVDRNGREVSGGVYFYRIKTREFTKTKKLILLK</sequence>
<dbReference type="Gene3D" id="2.60.40.4070">
    <property type="match status" value="1"/>
</dbReference>
<dbReference type="InterPro" id="IPR014755">
    <property type="entry name" value="Cu-Rt/internalin_Ig-like"/>
</dbReference>
<dbReference type="PANTHER" id="PTHR16897:SF2">
    <property type="entry name" value="OS03G0226600 PROTEIN"/>
    <property type="match status" value="1"/>
</dbReference>
<keyword evidence="1" id="KW-0732">Signal</keyword>
<name>A0A381UF13_9ZZZZ</name>
<evidence type="ECO:0000259" key="3">
    <source>
        <dbReference type="Pfam" id="PF18962"/>
    </source>
</evidence>
<feature type="domain" description="SbsA Ig-like" evidence="2">
    <location>
        <begin position="615"/>
        <end position="723"/>
    </location>
</feature>
<protein>
    <recommendedName>
        <fullName evidence="5">Fibronectin type-III domain-containing protein</fullName>
    </recommendedName>
</protein>
<dbReference type="PANTHER" id="PTHR16897">
    <property type="entry name" value="OS10G0105400 PROTEIN"/>
    <property type="match status" value="1"/>
</dbReference>
<evidence type="ECO:0000313" key="4">
    <source>
        <dbReference type="EMBL" id="SVA26739.1"/>
    </source>
</evidence>
<proteinExistence type="predicted"/>
<dbReference type="Pfam" id="PF13205">
    <property type="entry name" value="Big_5"/>
    <property type="match status" value="6"/>
</dbReference>